<dbReference type="InterPro" id="IPR036397">
    <property type="entry name" value="RNaseH_sf"/>
</dbReference>
<gene>
    <name evidence="4" type="ORF">NDU88_001601</name>
</gene>
<dbReference type="Pfam" id="PF17921">
    <property type="entry name" value="Integrase_H2C2"/>
    <property type="match status" value="1"/>
</dbReference>
<sequence length="190" mass="20944">MTDSHCSTRRVSAPRNPGSRFRPFTMPAKSEDGCFLKALRLVLPANLRSRAVALTHGTHQGIIKSKNSLWSKVLFPGLDQQVEEAVRSCTVCQASGQAGLPAPVITECGPTAPWQRASADFGSLTDGSYMMIIVDDYSRYPEVEFIRTTAAANVIPKVEKMMASHGLFGEIRMDNRPPFSSHEWAEFLQT</sequence>
<dbReference type="GO" id="GO:0015074">
    <property type="term" value="P:DNA integration"/>
    <property type="evidence" value="ECO:0007669"/>
    <property type="project" value="InterPro"/>
</dbReference>
<dbReference type="AlphaFoldDB" id="A0AAV7P4B3"/>
<feature type="region of interest" description="Disordered" evidence="2">
    <location>
        <begin position="1"/>
        <end position="24"/>
    </location>
</feature>
<proteinExistence type="predicted"/>
<dbReference type="PANTHER" id="PTHR37984">
    <property type="entry name" value="PROTEIN CBG26694"/>
    <property type="match status" value="1"/>
</dbReference>
<feature type="domain" description="Integrase catalytic" evidence="3">
    <location>
        <begin position="109"/>
        <end position="190"/>
    </location>
</feature>
<evidence type="ECO:0000256" key="2">
    <source>
        <dbReference type="SAM" id="MobiDB-lite"/>
    </source>
</evidence>
<dbReference type="GO" id="GO:0003676">
    <property type="term" value="F:nucleic acid binding"/>
    <property type="evidence" value="ECO:0007669"/>
    <property type="project" value="InterPro"/>
</dbReference>
<dbReference type="PANTHER" id="PTHR37984:SF11">
    <property type="entry name" value="INTEGRASE CATALYTIC DOMAIN-CONTAINING PROTEIN"/>
    <property type="match status" value="1"/>
</dbReference>
<dbReference type="Gene3D" id="1.10.340.70">
    <property type="match status" value="1"/>
</dbReference>
<dbReference type="PROSITE" id="PS50994">
    <property type="entry name" value="INTEGRASE"/>
    <property type="match status" value="1"/>
</dbReference>
<dbReference type="InterPro" id="IPR012337">
    <property type="entry name" value="RNaseH-like_sf"/>
</dbReference>
<comment type="caution">
    <text evidence="4">The sequence shown here is derived from an EMBL/GenBank/DDBJ whole genome shotgun (WGS) entry which is preliminary data.</text>
</comment>
<dbReference type="Pfam" id="PF00665">
    <property type="entry name" value="rve"/>
    <property type="match status" value="1"/>
</dbReference>
<evidence type="ECO:0000313" key="4">
    <source>
        <dbReference type="EMBL" id="KAJ1123128.1"/>
    </source>
</evidence>
<dbReference type="Proteomes" id="UP001066276">
    <property type="component" value="Chromosome 7"/>
</dbReference>
<protein>
    <recommendedName>
        <fullName evidence="1">Gypsy retrotransposon integrase-like protein 1</fullName>
    </recommendedName>
</protein>
<dbReference type="InterPro" id="IPR050951">
    <property type="entry name" value="Retrovirus_Pol_polyprotein"/>
</dbReference>
<accession>A0AAV7P4B3</accession>
<organism evidence="4 5">
    <name type="scientific">Pleurodeles waltl</name>
    <name type="common">Iberian ribbed newt</name>
    <dbReference type="NCBI Taxonomy" id="8319"/>
    <lineage>
        <taxon>Eukaryota</taxon>
        <taxon>Metazoa</taxon>
        <taxon>Chordata</taxon>
        <taxon>Craniata</taxon>
        <taxon>Vertebrata</taxon>
        <taxon>Euteleostomi</taxon>
        <taxon>Amphibia</taxon>
        <taxon>Batrachia</taxon>
        <taxon>Caudata</taxon>
        <taxon>Salamandroidea</taxon>
        <taxon>Salamandridae</taxon>
        <taxon>Pleurodelinae</taxon>
        <taxon>Pleurodeles</taxon>
    </lineage>
</organism>
<keyword evidence="5" id="KW-1185">Reference proteome</keyword>
<evidence type="ECO:0000313" key="5">
    <source>
        <dbReference type="Proteomes" id="UP001066276"/>
    </source>
</evidence>
<evidence type="ECO:0000259" key="3">
    <source>
        <dbReference type="PROSITE" id="PS50994"/>
    </source>
</evidence>
<dbReference type="SUPFAM" id="SSF53098">
    <property type="entry name" value="Ribonuclease H-like"/>
    <property type="match status" value="1"/>
</dbReference>
<dbReference type="EMBL" id="JANPWB010000011">
    <property type="protein sequence ID" value="KAJ1123128.1"/>
    <property type="molecule type" value="Genomic_DNA"/>
</dbReference>
<dbReference type="InterPro" id="IPR041588">
    <property type="entry name" value="Integrase_H2C2"/>
</dbReference>
<dbReference type="InterPro" id="IPR001584">
    <property type="entry name" value="Integrase_cat-core"/>
</dbReference>
<dbReference type="Gene3D" id="3.30.420.10">
    <property type="entry name" value="Ribonuclease H-like superfamily/Ribonuclease H"/>
    <property type="match status" value="1"/>
</dbReference>
<reference evidence="4" key="1">
    <citation type="journal article" date="2022" name="bioRxiv">
        <title>Sequencing and chromosome-scale assembly of the giantPleurodeles waltlgenome.</title>
        <authorList>
            <person name="Brown T."/>
            <person name="Elewa A."/>
            <person name="Iarovenko S."/>
            <person name="Subramanian E."/>
            <person name="Araus A.J."/>
            <person name="Petzold A."/>
            <person name="Susuki M."/>
            <person name="Suzuki K.-i.T."/>
            <person name="Hayashi T."/>
            <person name="Toyoda A."/>
            <person name="Oliveira C."/>
            <person name="Osipova E."/>
            <person name="Leigh N.D."/>
            <person name="Simon A."/>
            <person name="Yun M.H."/>
        </authorList>
    </citation>
    <scope>NUCLEOTIDE SEQUENCE</scope>
    <source>
        <strain evidence="4">20211129_DDA</strain>
        <tissue evidence="4">Liver</tissue>
    </source>
</reference>
<name>A0AAV7P4B3_PLEWA</name>
<evidence type="ECO:0000256" key="1">
    <source>
        <dbReference type="ARBA" id="ARBA00039658"/>
    </source>
</evidence>